<evidence type="ECO:0000313" key="4">
    <source>
        <dbReference type="Proteomes" id="UP001218638"/>
    </source>
</evidence>
<organism evidence="3 4">
    <name type="scientific">Synoicihabitans lomoniglobus</name>
    <dbReference type="NCBI Taxonomy" id="2909285"/>
    <lineage>
        <taxon>Bacteria</taxon>
        <taxon>Pseudomonadati</taxon>
        <taxon>Verrucomicrobiota</taxon>
        <taxon>Opitutia</taxon>
        <taxon>Opitutales</taxon>
        <taxon>Opitutaceae</taxon>
        <taxon>Synoicihabitans</taxon>
    </lineage>
</organism>
<keyword evidence="4" id="KW-1185">Reference proteome</keyword>
<dbReference type="GO" id="GO:0052689">
    <property type="term" value="F:carboxylic ester hydrolase activity"/>
    <property type="evidence" value="ECO:0007669"/>
    <property type="project" value="UniProtKB-ARBA"/>
</dbReference>
<dbReference type="EMBL" id="CP119075">
    <property type="protein sequence ID" value="WED64735.1"/>
    <property type="molecule type" value="Genomic_DNA"/>
</dbReference>
<feature type="chain" id="PRO_5042083831" evidence="1">
    <location>
        <begin position="23"/>
        <end position="721"/>
    </location>
</feature>
<dbReference type="Proteomes" id="UP001218638">
    <property type="component" value="Chromosome"/>
</dbReference>
<dbReference type="Gene3D" id="3.40.50.1820">
    <property type="entry name" value="alpha/beta hydrolase"/>
    <property type="match status" value="2"/>
</dbReference>
<reference evidence="3" key="1">
    <citation type="submission" date="2023-03" db="EMBL/GenBank/DDBJ databases">
        <title>Lomoglobus Profundus gen. nov., sp. nov., a novel member of the phylum Verrucomicrobia, isolated from deep-marine sediment of South China Sea.</title>
        <authorList>
            <person name="Ahmad T."/>
            <person name="Ishaq S.E."/>
            <person name="Wang F."/>
        </authorList>
    </citation>
    <scope>NUCLEOTIDE SEQUENCE</scope>
    <source>
        <strain evidence="3">LMO-M01</strain>
    </source>
</reference>
<dbReference type="InterPro" id="IPR029058">
    <property type="entry name" value="AB_hydrolase_fold"/>
</dbReference>
<dbReference type="PANTHER" id="PTHR22946:SF8">
    <property type="entry name" value="ACETYL XYLAN ESTERASE DOMAIN-CONTAINING PROTEIN"/>
    <property type="match status" value="1"/>
</dbReference>
<evidence type="ECO:0000259" key="2">
    <source>
        <dbReference type="Pfam" id="PF05448"/>
    </source>
</evidence>
<dbReference type="PANTHER" id="PTHR22946">
    <property type="entry name" value="DIENELACTONE HYDROLASE DOMAIN-CONTAINING PROTEIN-RELATED"/>
    <property type="match status" value="1"/>
</dbReference>
<protein>
    <submittedName>
        <fullName evidence="3">Acetylxylan esterase</fullName>
    </submittedName>
</protein>
<evidence type="ECO:0000256" key="1">
    <source>
        <dbReference type="SAM" id="SignalP"/>
    </source>
</evidence>
<feature type="signal peptide" evidence="1">
    <location>
        <begin position="1"/>
        <end position="22"/>
    </location>
</feature>
<dbReference type="InterPro" id="IPR008391">
    <property type="entry name" value="AXE1_dom"/>
</dbReference>
<dbReference type="AlphaFoldDB" id="A0AAE9ZXI1"/>
<sequence>MILPRFHVALGLALLSSIPSPAQPWWRGNVATPAEARAQTDRAIGQLNPYLNAIGYAQLTRRAERVAALRTRTDAERRQVEVRQKIKDLVGGIPALSGPVAVQTFPGFDDEGFRIENIVYESAPDYWVTANVFVPDGPGPFPALIIAPGHGAGKSSQYSWGVNFARAGILVLAIDPMGQGERLQHFDPELGTSKVEPVGEHEHANQSALLVSQHIARYWFADGIRGIDYLVQRGDIDPARIGTFGCSGGGTAAAYLAAMDERIAVAAVSSFITSFTALLPGHGPQDAEQTLPGFIAADLDFADWVELAAPRPYAIIAFEEDFFPLVGAQQAHAEAERFYGLFNATDQLKFIRGPGGHCNLGAVSPELLRFLITHLVGPHAPIPALEPRRPTDTDVLNVTPTGQLSTSIGSAIAEDFTRAAAAAIPRLQPFRSVEATAHHRDELRDNLRALAGVVARPGAPAPVVTTDSTASLDTYLLEHLTFASEPGITLPGLLARPHQRGPHPVVLWLDALPLDRIANEPDFQRLAASGHLVLALHPRGVLGEPDPQADRLALGQYMPVHLRAHAVGKTLIGMRTDDTLRAIDWLRQQPDVSPDQLTLFGPGAQGLVALHAAALDDRITAVVIEDTLVSYRAAVAAGLHRNLSEVVIPGVLNRYDTPDILLSISPRPVTIINPANPMGQRMSNADAAAELSAVLATDTNLGQPDRVQIIHRDPRDPRPLP</sequence>
<gene>
    <name evidence="3" type="ORF">PXH66_20520</name>
</gene>
<dbReference type="RefSeq" id="WP_330932133.1">
    <property type="nucleotide sequence ID" value="NZ_CP119075.1"/>
</dbReference>
<dbReference type="InterPro" id="IPR050261">
    <property type="entry name" value="FrsA_esterase"/>
</dbReference>
<keyword evidence="1" id="KW-0732">Signal</keyword>
<dbReference type="Pfam" id="PF05448">
    <property type="entry name" value="AXE1"/>
    <property type="match status" value="1"/>
</dbReference>
<evidence type="ECO:0000313" key="3">
    <source>
        <dbReference type="EMBL" id="WED64735.1"/>
    </source>
</evidence>
<feature type="domain" description="Acetyl xylan esterase" evidence="2">
    <location>
        <begin position="116"/>
        <end position="276"/>
    </location>
</feature>
<proteinExistence type="predicted"/>
<name>A0AAE9ZXI1_9BACT</name>
<dbReference type="KEGG" id="slom:PXH66_20520"/>
<dbReference type="SUPFAM" id="SSF53474">
    <property type="entry name" value="alpha/beta-Hydrolases"/>
    <property type="match status" value="2"/>
</dbReference>
<accession>A0AAE9ZXI1</accession>